<evidence type="ECO:0000313" key="2">
    <source>
        <dbReference type="Proteomes" id="UP000069771"/>
    </source>
</evidence>
<dbReference type="AlphaFoldDB" id="A0A140DWM8"/>
<dbReference type="KEGG" id="fro:AALO17_19210"/>
<dbReference type="STRING" id="1702221.AALO17_19210"/>
<protein>
    <submittedName>
        <fullName evidence="1">Uncharacterized protein</fullName>
    </submittedName>
</protein>
<name>A0A140DWM8_9FIRM</name>
<sequence length="101" mass="11556">MKFRRISSSSKKRIQLVYSLGHAPSARFFLRLDESKQTFLKPQKRQVPDSGLSFDAILHIVRCRVRFNVPVLIHFSSMGTLWTEACSREYPFLRPAAASAA</sequence>
<evidence type="ECO:0000313" key="1">
    <source>
        <dbReference type="EMBL" id="AMK55055.1"/>
    </source>
</evidence>
<reference evidence="1 2" key="1">
    <citation type="journal article" date="2016" name="Gut Pathog.">
        <title>Whole genome sequencing of "Faecalibaculum rodentium" ALO17, isolated from C57BL/6J laboratory mouse feces.</title>
        <authorList>
            <person name="Lim S."/>
            <person name="Chang D.H."/>
            <person name="Ahn S."/>
            <person name="Kim B.C."/>
        </authorList>
    </citation>
    <scope>NUCLEOTIDE SEQUENCE [LARGE SCALE GENOMIC DNA]</scope>
    <source>
        <strain evidence="1 2">Alo17</strain>
    </source>
</reference>
<keyword evidence="2" id="KW-1185">Reference proteome</keyword>
<dbReference type="Proteomes" id="UP000069771">
    <property type="component" value="Chromosome"/>
</dbReference>
<dbReference type="EMBL" id="CP011391">
    <property type="protein sequence ID" value="AMK55055.1"/>
    <property type="molecule type" value="Genomic_DNA"/>
</dbReference>
<proteinExistence type="predicted"/>
<gene>
    <name evidence="1" type="ORF">AALO17_19210</name>
</gene>
<accession>A0A140DWM8</accession>
<organism evidence="1 2">
    <name type="scientific">Faecalibaculum rodentium</name>
    <dbReference type="NCBI Taxonomy" id="1702221"/>
    <lineage>
        <taxon>Bacteria</taxon>
        <taxon>Bacillati</taxon>
        <taxon>Bacillota</taxon>
        <taxon>Erysipelotrichia</taxon>
        <taxon>Erysipelotrichales</taxon>
        <taxon>Erysipelotrichaceae</taxon>
        <taxon>Faecalibaculum</taxon>
    </lineage>
</organism>